<dbReference type="InterPro" id="IPR042099">
    <property type="entry name" value="ANL_N_sf"/>
</dbReference>
<dbReference type="EMBL" id="BNJJ01000036">
    <property type="protein sequence ID" value="GHO89378.1"/>
    <property type="molecule type" value="Genomic_DNA"/>
</dbReference>
<gene>
    <name evidence="5" type="ORF">KSZ_73840</name>
</gene>
<dbReference type="SMART" id="SM00857">
    <property type="entry name" value="Resolvase"/>
    <property type="match status" value="1"/>
</dbReference>
<evidence type="ECO:0000313" key="5">
    <source>
        <dbReference type="EMBL" id="GHO89378.1"/>
    </source>
</evidence>
<protein>
    <recommendedName>
        <fullName evidence="4">Resolvase/invertase-type recombinase catalytic domain-containing protein</fullName>
    </recommendedName>
</protein>
<dbReference type="PANTHER" id="PTHR43201:SF5">
    <property type="entry name" value="MEDIUM-CHAIN ACYL-COA LIGASE ACSF2, MITOCHONDRIAL"/>
    <property type="match status" value="1"/>
</dbReference>
<dbReference type="Gene3D" id="3.40.50.12780">
    <property type="entry name" value="N-terminal domain of ligase-like"/>
    <property type="match status" value="1"/>
</dbReference>
<reference evidence="5 6" key="1">
    <citation type="journal article" date="2021" name="Int. J. Syst. Evol. Microbiol.">
        <title>Reticulibacter mediterranei gen. nov., sp. nov., within the new family Reticulibacteraceae fam. nov., and Ktedonospora formicarum gen. nov., sp. nov., Ktedonobacter robiniae sp. nov., Dictyobacter formicarum sp. nov. and Dictyobacter arantiisoli sp. nov., belonging to the class Ktedonobacteria.</title>
        <authorList>
            <person name="Yabe S."/>
            <person name="Zheng Y."/>
            <person name="Wang C.M."/>
            <person name="Sakai Y."/>
            <person name="Abe K."/>
            <person name="Yokota A."/>
            <person name="Donadio S."/>
            <person name="Cavaletti L."/>
            <person name="Monciardini P."/>
        </authorList>
    </citation>
    <scope>NUCLEOTIDE SEQUENCE [LARGE SCALE GENOMIC DNA]</scope>
    <source>
        <strain evidence="5 6">SOSP1-9</strain>
    </source>
</reference>
<proteinExistence type="inferred from homology"/>
<dbReference type="Gene3D" id="3.30.300.30">
    <property type="match status" value="1"/>
</dbReference>
<keyword evidence="6" id="KW-1185">Reference proteome</keyword>
<organism evidence="5 6">
    <name type="scientific">Dictyobacter formicarum</name>
    <dbReference type="NCBI Taxonomy" id="2778368"/>
    <lineage>
        <taxon>Bacteria</taxon>
        <taxon>Bacillati</taxon>
        <taxon>Chloroflexota</taxon>
        <taxon>Ktedonobacteria</taxon>
        <taxon>Ktedonobacterales</taxon>
        <taxon>Dictyobacteraceae</taxon>
        <taxon>Dictyobacter</taxon>
    </lineage>
</organism>
<evidence type="ECO:0000256" key="1">
    <source>
        <dbReference type="ARBA" id="ARBA00006432"/>
    </source>
</evidence>
<dbReference type="Pfam" id="PF13193">
    <property type="entry name" value="AMP-binding_C"/>
    <property type="match status" value="1"/>
</dbReference>
<comment type="similarity">
    <text evidence="1">Belongs to the ATP-dependent AMP-binding enzyme family.</text>
</comment>
<dbReference type="PANTHER" id="PTHR43201">
    <property type="entry name" value="ACYL-COA SYNTHETASE"/>
    <property type="match status" value="1"/>
</dbReference>
<dbReference type="SUPFAM" id="SSF56801">
    <property type="entry name" value="Acetyl-CoA synthetase-like"/>
    <property type="match status" value="1"/>
</dbReference>
<dbReference type="InterPro" id="IPR045851">
    <property type="entry name" value="AMP-bd_C_sf"/>
</dbReference>
<comment type="caution">
    <text evidence="5">The sequence shown here is derived from an EMBL/GenBank/DDBJ whole genome shotgun (WGS) entry which is preliminary data.</text>
</comment>
<dbReference type="InterPro" id="IPR025110">
    <property type="entry name" value="AMP-bd_C"/>
</dbReference>
<feature type="compositionally biased region" description="Polar residues" evidence="3">
    <location>
        <begin position="737"/>
        <end position="749"/>
    </location>
</feature>
<dbReference type="SUPFAM" id="SSF53041">
    <property type="entry name" value="Resolvase-like"/>
    <property type="match status" value="1"/>
</dbReference>
<keyword evidence="2" id="KW-0436">Ligase</keyword>
<feature type="region of interest" description="Disordered" evidence="3">
    <location>
        <begin position="727"/>
        <end position="749"/>
    </location>
</feature>
<feature type="domain" description="Resolvase/invertase-type recombinase catalytic" evidence="4">
    <location>
        <begin position="33"/>
        <end position="167"/>
    </location>
</feature>
<dbReference type="InterPro" id="IPR006119">
    <property type="entry name" value="Resolv_N"/>
</dbReference>
<accession>A0ABQ3VUZ9</accession>
<dbReference type="InterPro" id="IPR036162">
    <property type="entry name" value="Resolvase-like_N_sf"/>
</dbReference>
<dbReference type="Pfam" id="PF00501">
    <property type="entry name" value="AMP-binding"/>
    <property type="match status" value="1"/>
</dbReference>
<dbReference type="Gene3D" id="3.40.50.1390">
    <property type="entry name" value="Resolvase, N-terminal catalytic domain"/>
    <property type="match status" value="1"/>
</dbReference>
<name>A0ABQ3VUZ9_9CHLR</name>
<dbReference type="InterPro" id="IPR000873">
    <property type="entry name" value="AMP-dep_synth/lig_dom"/>
</dbReference>
<sequence length="951" mass="110399">MTKPRRFKFQELENREKQNYTFELPEIDQTRLTAVYIRQSGKGADKKYGESRRIQLGLRVFATRLRRQEDEDYIVVYDEGAGKSGKLRIDERPEFNRLWSDMEKGMMLPNGEFRRIGEIIVSREDRLFRNLEGDQWGPFIAKCKEKGISLFVPPFTASDELDEYGAVKFYNFRNPDHVVKFQNKMIEAANFLRGPIVYMQSAKLNKSFRGGYDGRNLPPGLVMERFAPKDIRKPVLYAPWQEKMKWVFERGFELGWSAPALFREISDLPYLFPDPSDNDLKMYEIITPMKYFPGLGYKPTDIGTIYSWFTNLALIGAWTIKDKNNPEAAFIIWDNHPAVVDKELFRMAYEYHSGYTLQGEPLAENRERRHRQVRKKHGQPEALLHGKVRCSIAPGFSTMWEAKLKRWLYKAYRKEHGIMSDHVFSIYVDVLDREFISRLRMLIKADLHIADRVKEHLTRVAKQQAGECISIQDQLAEIDRKLVAYHKRLTLIDEIKTGDQKQDEQVVKGILVSMKSLNQKKAALEHKQQTVNHVKTEKEIQEFYDVLSNFDDKWPKLSWEKKQFLIDELTYKVEVEPLTPHWFKLYVEWRDIINPRPDVAIVWRANGAQIDKKFTEQEIEIIRRVYPTCTLLTDLLMQVPTRTMASIYSYLKQWGIKSDPAFPMKTDFPKNACWIDLSVTPDPVQSLDYICKGIEICRREKKMAHAFWLLSADPQAIFEAIVSPEEEPGGDMHSEGMTETSPVSTQTRIDSPLGKRVSTVGQIHPHLEIKIVDPASGAIVPLGTPGELCTRGYSVMLGYWDNPKATAIAIDQARWMHTGDLATMDEKGYVNIVGRIKDMIIRGGENVYPREIEEFLYTHPRIADVQVIGVPDPKYGEAIVAWIKVRDGEQLGEDEVREYCREQIAHYKIPRYIRFTQEFPMTVTGKIQKYLMRETSIQELGLQEVASIQTT</sequence>
<evidence type="ECO:0000256" key="2">
    <source>
        <dbReference type="ARBA" id="ARBA00022598"/>
    </source>
</evidence>
<dbReference type="Proteomes" id="UP000635565">
    <property type="component" value="Unassembled WGS sequence"/>
</dbReference>
<evidence type="ECO:0000313" key="6">
    <source>
        <dbReference type="Proteomes" id="UP000635565"/>
    </source>
</evidence>
<evidence type="ECO:0000256" key="3">
    <source>
        <dbReference type="SAM" id="MobiDB-lite"/>
    </source>
</evidence>
<evidence type="ECO:0000259" key="4">
    <source>
        <dbReference type="SMART" id="SM00857"/>
    </source>
</evidence>